<feature type="region of interest" description="Disordered" evidence="1">
    <location>
        <begin position="1"/>
        <end position="26"/>
    </location>
</feature>
<evidence type="ECO:0000256" key="1">
    <source>
        <dbReference type="SAM" id="MobiDB-lite"/>
    </source>
</evidence>
<evidence type="ECO:0000313" key="3">
    <source>
        <dbReference type="Proteomes" id="UP000800041"/>
    </source>
</evidence>
<dbReference type="EMBL" id="ML977137">
    <property type="protein sequence ID" value="KAF1992618.1"/>
    <property type="molecule type" value="Genomic_DNA"/>
</dbReference>
<reference evidence="2" key="1">
    <citation type="journal article" date="2020" name="Stud. Mycol.">
        <title>101 Dothideomycetes genomes: a test case for predicting lifestyles and emergence of pathogens.</title>
        <authorList>
            <person name="Haridas S."/>
            <person name="Albert R."/>
            <person name="Binder M."/>
            <person name="Bloem J."/>
            <person name="Labutti K."/>
            <person name="Salamov A."/>
            <person name="Andreopoulos B."/>
            <person name="Baker S."/>
            <person name="Barry K."/>
            <person name="Bills G."/>
            <person name="Bluhm B."/>
            <person name="Cannon C."/>
            <person name="Castanera R."/>
            <person name="Culley D."/>
            <person name="Daum C."/>
            <person name="Ezra D."/>
            <person name="Gonzalez J."/>
            <person name="Henrissat B."/>
            <person name="Kuo A."/>
            <person name="Liang C."/>
            <person name="Lipzen A."/>
            <person name="Lutzoni F."/>
            <person name="Magnuson J."/>
            <person name="Mondo S."/>
            <person name="Nolan M."/>
            <person name="Ohm R."/>
            <person name="Pangilinan J."/>
            <person name="Park H.-J."/>
            <person name="Ramirez L."/>
            <person name="Alfaro M."/>
            <person name="Sun H."/>
            <person name="Tritt A."/>
            <person name="Yoshinaga Y."/>
            <person name="Zwiers L.-H."/>
            <person name="Turgeon B."/>
            <person name="Goodwin S."/>
            <person name="Spatafora J."/>
            <person name="Crous P."/>
            <person name="Grigoriev I."/>
        </authorList>
    </citation>
    <scope>NUCLEOTIDE SEQUENCE</scope>
    <source>
        <strain evidence="2">CBS 113979</strain>
    </source>
</reference>
<dbReference type="AlphaFoldDB" id="A0A6G1HI49"/>
<organism evidence="2 3">
    <name type="scientific">Aulographum hederae CBS 113979</name>
    <dbReference type="NCBI Taxonomy" id="1176131"/>
    <lineage>
        <taxon>Eukaryota</taxon>
        <taxon>Fungi</taxon>
        <taxon>Dikarya</taxon>
        <taxon>Ascomycota</taxon>
        <taxon>Pezizomycotina</taxon>
        <taxon>Dothideomycetes</taxon>
        <taxon>Pleosporomycetidae</taxon>
        <taxon>Aulographales</taxon>
        <taxon>Aulographaceae</taxon>
    </lineage>
</organism>
<accession>A0A6G1HI49</accession>
<name>A0A6G1HI49_9PEZI</name>
<proteinExistence type="predicted"/>
<protein>
    <submittedName>
        <fullName evidence="2">Uncharacterized protein</fullName>
    </submittedName>
</protein>
<gene>
    <name evidence="2" type="ORF">K402DRAFT_10414</name>
</gene>
<feature type="compositionally biased region" description="Acidic residues" evidence="1">
    <location>
        <begin position="104"/>
        <end position="115"/>
    </location>
</feature>
<sequence>MSSNMNQLSKVARAGSAPPSFTGEKQPTNALRNALVSSQLVTVSHQVRNDFVFKMLADRLTNHPPQSPQASPDKKFRLKLTYNAYEKLSAQQMAGKKRGHAEANDAEANDDEASDDEPKTKRVKRKNGPGYKTIIPPKNTATKPTSLEEFNKPFVLGRIRETNGVKFDQAEKLSLHVPVYGTSKFRRFTSIYTADQINWSSQATITKLNKWQGQIRLRLHYPKLRTTLGPFTVEEREWILNEFMQDPQMSAAKLIGPFNERAANATPPRPMRTVNSLSTELDRNWNIRILRKARKAALANPSSGETIDNTSTIYGSEGQIAMVADVNKTNVMQWMSETLEADAEDED</sequence>
<dbReference type="Proteomes" id="UP000800041">
    <property type="component" value="Unassembled WGS sequence"/>
</dbReference>
<keyword evidence="3" id="KW-1185">Reference proteome</keyword>
<evidence type="ECO:0000313" key="2">
    <source>
        <dbReference type="EMBL" id="KAF1992618.1"/>
    </source>
</evidence>
<feature type="region of interest" description="Disordered" evidence="1">
    <location>
        <begin position="91"/>
        <end position="145"/>
    </location>
</feature>